<organism evidence="5 6">
    <name type="scientific">Pseudofulvibacter geojedonensis</name>
    <dbReference type="NCBI Taxonomy" id="1123758"/>
    <lineage>
        <taxon>Bacteria</taxon>
        <taxon>Pseudomonadati</taxon>
        <taxon>Bacteroidota</taxon>
        <taxon>Flavobacteriia</taxon>
        <taxon>Flavobacteriales</taxon>
        <taxon>Flavobacteriaceae</taxon>
        <taxon>Pseudofulvibacter</taxon>
    </lineage>
</organism>
<dbReference type="PANTHER" id="PTHR21666:SF289">
    <property type="entry name" value="L-ALA--D-GLU ENDOPEPTIDASE"/>
    <property type="match status" value="1"/>
</dbReference>
<keyword evidence="3" id="KW-0812">Transmembrane</keyword>
<evidence type="ECO:0000256" key="3">
    <source>
        <dbReference type="SAM" id="Phobius"/>
    </source>
</evidence>
<keyword evidence="1" id="KW-0732">Signal</keyword>
<keyword evidence="6" id="KW-1185">Reference proteome</keyword>
<evidence type="ECO:0000259" key="4">
    <source>
        <dbReference type="Pfam" id="PF01551"/>
    </source>
</evidence>
<dbReference type="EMBL" id="JBHTJM010000009">
    <property type="protein sequence ID" value="MFD0964624.1"/>
    <property type="molecule type" value="Genomic_DNA"/>
</dbReference>
<evidence type="ECO:0000256" key="2">
    <source>
        <dbReference type="SAM" id="Coils"/>
    </source>
</evidence>
<feature type="transmembrane region" description="Helical" evidence="3">
    <location>
        <begin position="39"/>
        <end position="60"/>
    </location>
</feature>
<keyword evidence="2" id="KW-0175">Coiled coil</keyword>
<dbReference type="SUPFAM" id="SSF51261">
    <property type="entry name" value="Duplicated hybrid motif"/>
    <property type="match status" value="1"/>
</dbReference>
<keyword evidence="3" id="KW-1133">Transmembrane helix</keyword>
<dbReference type="GO" id="GO:0016787">
    <property type="term" value="F:hydrolase activity"/>
    <property type="evidence" value="ECO:0007669"/>
    <property type="project" value="UniProtKB-KW"/>
</dbReference>
<evidence type="ECO:0000313" key="5">
    <source>
        <dbReference type="EMBL" id="MFD0964624.1"/>
    </source>
</evidence>
<dbReference type="Proteomes" id="UP001596997">
    <property type="component" value="Unassembled WGS sequence"/>
</dbReference>
<evidence type="ECO:0000313" key="6">
    <source>
        <dbReference type="Proteomes" id="UP001596997"/>
    </source>
</evidence>
<keyword evidence="5" id="KW-0378">Hydrolase</keyword>
<keyword evidence="3" id="KW-0472">Membrane</keyword>
<dbReference type="InterPro" id="IPR050570">
    <property type="entry name" value="Cell_wall_metabolism_enzyme"/>
</dbReference>
<dbReference type="Gene3D" id="2.70.70.10">
    <property type="entry name" value="Glucose Permease (Domain IIA)"/>
    <property type="match status" value="1"/>
</dbReference>
<dbReference type="Pfam" id="PF01551">
    <property type="entry name" value="Peptidase_M23"/>
    <property type="match status" value="1"/>
</dbReference>
<gene>
    <name evidence="5" type="ORF">ACFQ1O_11470</name>
</gene>
<dbReference type="PANTHER" id="PTHR21666">
    <property type="entry name" value="PEPTIDASE-RELATED"/>
    <property type="match status" value="1"/>
</dbReference>
<proteinExistence type="predicted"/>
<dbReference type="CDD" id="cd12797">
    <property type="entry name" value="M23_peptidase"/>
    <property type="match status" value="1"/>
</dbReference>
<evidence type="ECO:0000256" key="1">
    <source>
        <dbReference type="ARBA" id="ARBA00022729"/>
    </source>
</evidence>
<comment type="caution">
    <text evidence="5">The sequence shown here is derived from an EMBL/GenBank/DDBJ whole genome shotgun (WGS) entry which is preliminary data.</text>
</comment>
<protein>
    <submittedName>
        <fullName evidence="5">Murein hydrolase activator EnvC family protein</fullName>
    </submittedName>
</protein>
<dbReference type="InterPro" id="IPR011055">
    <property type="entry name" value="Dup_hybrid_motif"/>
</dbReference>
<feature type="domain" description="M23ase beta-sheet core" evidence="4">
    <location>
        <begin position="180"/>
        <end position="275"/>
    </location>
</feature>
<dbReference type="RefSeq" id="WP_377716164.1">
    <property type="nucleotide sequence ID" value="NZ_JBHTJM010000009.1"/>
</dbReference>
<name>A0ABW3I5E8_9FLAO</name>
<feature type="coiled-coil region" evidence="2">
    <location>
        <begin position="72"/>
        <end position="99"/>
    </location>
</feature>
<accession>A0ABW3I5E8</accession>
<reference evidence="6" key="1">
    <citation type="journal article" date="2019" name="Int. J. Syst. Evol. Microbiol.">
        <title>The Global Catalogue of Microorganisms (GCM) 10K type strain sequencing project: providing services to taxonomists for standard genome sequencing and annotation.</title>
        <authorList>
            <consortium name="The Broad Institute Genomics Platform"/>
            <consortium name="The Broad Institute Genome Sequencing Center for Infectious Disease"/>
            <person name="Wu L."/>
            <person name="Ma J."/>
        </authorList>
    </citation>
    <scope>NUCLEOTIDE SEQUENCE [LARGE SCALE GENOMIC DNA]</scope>
    <source>
        <strain evidence="6">CCUG 62114</strain>
    </source>
</reference>
<sequence length="281" mass="31435">MTNKKRKLKQKLLDKYRLVILNDNTFEEKISFNLTRLNVFVFFGFSAIVLIGLTALLIAFTPLREYIPGYSSTQLKKDAKSLAEKADSLEMALKIQKRQLNSIRKVLVGDVFPTKEEEQVDSTSGKKFESLPTSVSDSLLREEVAREDKYNLFEKDEANNFVLFPPVKGSITEPYNAKEKHYAVDIVVAEGTPIKSVADGTIIFSEWTAETGYVIIVEHANNLLSVYKHNQSLNKSQGDLVKSGEVIAFSGSGGSLSTGPHLHFELWSNGYALNPTQFIAF</sequence>
<dbReference type="InterPro" id="IPR016047">
    <property type="entry name" value="M23ase_b-sheet_dom"/>
</dbReference>